<dbReference type="HOGENOM" id="CLU_030169_1_0_0"/>
<dbReference type="InterPro" id="IPR001466">
    <property type="entry name" value="Beta-lactam-related"/>
</dbReference>
<dbReference type="Proteomes" id="UP000002431">
    <property type="component" value="Chromosome"/>
</dbReference>
<dbReference type="InterPro" id="IPR012338">
    <property type="entry name" value="Beta-lactam/transpept-like"/>
</dbReference>
<reference evidence="2" key="1">
    <citation type="submission" date="2006-04" db="EMBL/GenBank/DDBJ databases">
        <title>Complete sequence of chromosome of Deinococcus geothermalis DSM 11300.</title>
        <authorList>
            <consortium name="US DOE Joint Genome Institute"/>
            <person name="Copeland A."/>
            <person name="Lucas S."/>
            <person name="Lapidus A."/>
            <person name="Barry K."/>
            <person name="Detter J.C."/>
            <person name="Glavina del Rio T."/>
            <person name="Hammon N."/>
            <person name="Israni S."/>
            <person name="Dalin E."/>
            <person name="Tice H."/>
            <person name="Pitluck S."/>
            <person name="Brettin T."/>
            <person name="Bruce D."/>
            <person name="Han C."/>
            <person name="Tapia R."/>
            <person name="Saunders E."/>
            <person name="Gilna P."/>
            <person name="Schmutz J."/>
            <person name="Larimer F."/>
            <person name="Land M."/>
            <person name="Hauser L."/>
            <person name="Kyrpides N."/>
            <person name="Kim E."/>
            <person name="Daly M.J."/>
            <person name="Fredrickson J.K."/>
            <person name="Makarova K.S."/>
            <person name="Gaidamakova E.K."/>
            <person name="Zhai M."/>
            <person name="Richardson P."/>
        </authorList>
    </citation>
    <scope>NUCLEOTIDE SEQUENCE</scope>
    <source>
        <strain evidence="2">DSM 11300</strain>
    </source>
</reference>
<proteinExistence type="predicted"/>
<dbReference type="Pfam" id="PF00144">
    <property type="entry name" value="Beta-lactamase"/>
    <property type="match status" value="1"/>
</dbReference>
<keyword evidence="3" id="KW-1185">Reference proteome</keyword>
<dbReference type="InterPro" id="IPR050789">
    <property type="entry name" value="Diverse_Enzym_Activities"/>
</dbReference>
<name>Q1IZT0_DEIGD</name>
<dbReference type="PANTHER" id="PTHR43283:SF7">
    <property type="entry name" value="BETA-LACTAMASE-RELATED DOMAIN-CONTAINING PROTEIN"/>
    <property type="match status" value="1"/>
</dbReference>
<dbReference type="eggNOG" id="COG1680">
    <property type="taxonomic scope" value="Bacteria"/>
</dbReference>
<dbReference type="MEROPS" id="S12.A23"/>
<dbReference type="STRING" id="319795.Dgeo_0953"/>
<evidence type="ECO:0000259" key="1">
    <source>
        <dbReference type="Pfam" id="PF00144"/>
    </source>
</evidence>
<dbReference type="Gene3D" id="3.40.710.10">
    <property type="entry name" value="DD-peptidase/beta-lactamase superfamily"/>
    <property type="match status" value="1"/>
</dbReference>
<dbReference type="AlphaFoldDB" id="Q1IZT0"/>
<organism evidence="2 3">
    <name type="scientific">Deinococcus geothermalis (strain DSM 11300 / CIP 105573 / AG-3a)</name>
    <dbReference type="NCBI Taxonomy" id="319795"/>
    <lineage>
        <taxon>Bacteria</taxon>
        <taxon>Thermotogati</taxon>
        <taxon>Deinococcota</taxon>
        <taxon>Deinococci</taxon>
        <taxon>Deinococcales</taxon>
        <taxon>Deinococcaceae</taxon>
        <taxon>Deinococcus</taxon>
    </lineage>
</organism>
<gene>
    <name evidence="2" type="ordered locus">Dgeo_0953</name>
</gene>
<sequence length="323" mass="35154">MRLISGLPAAPPEAVGLDPVRLDAAARHVARDLPHVTSLLVARRGGLAFERYFGIQATEPQDIQSVTKSLVSLLVGVALDRGLLTSLDQPVLPLLPGAGAPSDCRWQQVTLRHLLTMTSGLPSELTDPAYDDAWVKSADPVRFALAQPLVAAPGTTFHYSNAGAHLLGAALAGATGQDLAAFAQEALWTPLGIATPHWPRDPQGRPFASGGLHLTPRDLLRLGQLVLQRGEWEGQQWVSRAWVEEATRPHLPGYEWMEGLPEYGLLWWVAREDHTEGWYATGYGGQYLAVFPELELVAVMTGKVENHPNHRQVIAREVRAAVL</sequence>
<dbReference type="PANTHER" id="PTHR43283">
    <property type="entry name" value="BETA-LACTAMASE-RELATED"/>
    <property type="match status" value="1"/>
</dbReference>
<dbReference type="EMBL" id="CP000359">
    <property type="protein sequence ID" value="ABF45254.1"/>
    <property type="molecule type" value="Genomic_DNA"/>
</dbReference>
<protein>
    <submittedName>
        <fullName evidence="2">Beta-lactamase</fullName>
    </submittedName>
</protein>
<dbReference type="SUPFAM" id="SSF56601">
    <property type="entry name" value="beta-lactamase/transpeptidase-like"/>
    <property type="match status" value="1"/>
</dbReference>
<dbReference type="KEGG" id="dge:Dgeo_0953"/>
<feature type="domain" description="Beta-lactamase-related" evidence="1">
    <location>
        <begin position="38"/>
        <end position="307"/>
    </location>
</feature>
<evidence type="ECO:0000313" key="2">
    <source>
        <dbReference type="EMBL" id="ABF45254.1"/>
    </source>
</evidence>
<accession>Q1IZT0</accession>
<evidence type="ECO:0000313" key="3">
    <source>
        <dbReference type="Proteomes" id="UP000002431"/>
    </source>
</evidence>
<dbReference type="RefSeq" id="WP_011530091.1">
    <property type="nucleotide sequence ID" value="NC_008025.1"/>
</dbReference>